<dbReference type="FunFam" id="1.10.8.270:FF:000060">
    <property type="entry name" value="TBC (Tre-2/Bub2/Cdc16) domain family"/>
    <property type="match status" value="1"/>
</dbReference>
<dbReference type="Pfam" id="PF12068">
    <property type="entry name" value="PH_RBD"/>
    <property type="match status" value="1"/>
</dbReference>
<dbReference type="GO" id="GO:0005829">
    <property type="term" value="C:cytosol"/>
    <property type="evidence" value="ECO:0007669"/>
    <property type="project" value="EnsemblMetazoa"/>
</dbReference>
<dbReference type="SUPFAM" id="SSF47923">
    <property type="entry name" value="Ypt/Rab-GAP domain of gyp1p"/>
    <property type="match status" value="2"/>
</dbReference>
<comment type="similarity">
    <text evidence="2">Belongs to the RUTBC family.</text>
</comment>
<dbReference type="SUPFAM" id="SSF140741">
    <property type="entry name" value="RUN domain-like"/>
    <property type="match status" value="1"/>
</dbReference>
<feature type="region of interest" description="Disordered" evidence="3">
    <location>
        <begin position="467"/>
        <end position="492"/>
    </location>
</feature>
<reference evidence="4" key="2">
    <citation type="submission" date="2022-06" db="UniProtKB">
        <authorList>
            <consortium name="EnsemblMetazoa"/>
        </authorList>
    </citation>
    <scope>IDENTIFICATION</scope>
    <source>
        <strain evidence="4">PS312</strain>
    </source>
</reference>
<feature type="compositionally biased region" description="Polar residues" evidence="3">
    <location>
        <begin position="259"/>
        <end position="283"/>
    </location>
</feature>
<evidence type="ECO:0000256" key="3">
    <source>
        <dbReference type="SAM" id="MobiDB-lite"/>
    </source>
</evidence>
<dbReference type="Proteomes" id="UP000005239">
    <property type="component" value="Unassembled WGS sequence"/>
</dbReference>
<dbReference type="Gene3D" id="1.10.472.80">
    <property type="entry name" value="Ypt/Rab-GAP domain of gyp1p, domain 3"/>
    <property type="match status" value="1"/>
</dbReference>
<dbReference type="PROSITE" id="PS50086">
    <property type="entry name" value="TBC_RABGAP"/>
    <property type="match status" value="1"/>
</dbReference>
<dbReference type="SMART" id="SM00593">
    <property type="entry name" value="RUN"/>
    <property type="match status" value="1"/>
</dbReference>
<dbReference type="SMART" id="SM00164">
    <property type="entry name" value="TBC"/>
    <property type="match status" value="1"/>
</dbReference>
<evidence type="ECO:0000313" key="5">
    <source>
        <dbReference type="Proteomes" id="UP000005239"/>
    </source>
</evidence>
<dbReference type="InterPro" id="IPR035969">
    <property type="entry name" value="Rab-GAP_TBC_sf"/>
</dbReference>
<feature type="compositionally biased region" description="Basic and acidic residues" evidence="3">
    <location>
        <begin position="17"/>
        <end position="37"/>
    </location>
</feature>
<dbReference type="CDD" id="cd15784">
    <property type="entry name" value="PH_RUTBC"/>
    <property type="match status" value="1"/>
</dbReference>
<dbReference type="PROSITE" id="PS50826">
    <property type="entry name" value="RUN"/>
    <property type="match status" value="1"/>
</dbReference>
<dbReference type="GO" id="GO:1990502">
    <property type="term" value="P:dense core granule maturation"/>
    <property type="evidence" value="ECO:0007669"/>
    <property type="project" value="EnsemblMetazoa"/>
</dbReference>
<dbReference type="EnsemblMetazoa" id="PPA02578.1">
    <property type="protein sequence ID" value="PPA02578.1"/>
    <property type="gene ID" value="WBGene00092132"/>
</dbReference>
<dbReference type="GO" id="GO:0000138">
    <property type="term" value="C:Golgi trans cisterna"/>
    <property type="evidence" value="ECO:0007669"/>
    <property type="project" value="EnsemblMetazoa"/>
</dbReference>
<dbReference type="PANTHER" id="PTHR22957:SF502">
    <property type="entry name" value="SMALL G PROTEIN SIGNALING MODULATOR 2-RELATED"/>
    <property type="match status" value="1"/>
</dbReference>
<feature type="compositionally biased region" description="Basic and acidic residues" evidence="3">
    <location>
        <begin position="249"/>
        <end position="258"/>
    </location>
</feature>
<evidence type="ECO:0000256" key="1">
    <source>
        <dbReference type="ARBA" id="ARBA00022468"/>
    </source>
</evidence>
<reference evidence="5" key="1">
    <citation type="journal article" date="2008" name="Nat. Genet.">
        <title>The Pristionchus pacificus genome provides a unique perspective on nematode lifestyle and parasitism.</title>
        <authorList>
            <person name="Dieterich C."/>
            <person name="Clifton S.W."/>
            <person name="Schuster L.N."/>
            <person name="Chinwalla A."/>
            <person name="Delehaunty K."/>
            <person name="Dinkelacker I."/>
            <person name="Fulton L."/>
            <person name="Fulton R."/>
            <person name="Godfrey J."/>
            <person name="Minx P."/>
            <person name="Mitreva M."/>
            <person name="Roeseler W."/>
            <person name="Tian H."/>
            <person name="Witte H."/>
            <person name="Yang S.P."/>
            <person name="Wilson R.K."/>
            <person name="Sommer R.J."/>
        </authorList>
    </citation>
    <scope>NUCLEOTIDE SEQUENCE [LARGE SCALE GENOMIC DNA]</scope>
    <source>
        <strain evidence="5">PS312</strain>
    </source>
</reference>
<dbReference type="InterPro" id="IPR004012">
    <property type="entry name" value="Run_dom"/>
</dbReference>
<organism evidence="4 5">
    <name type="scientific">Pristionchus pacificus</name>
    <name type="common">Parasitic nematode worm</name>
    <dbReference type="NCBI Taxonomy" id="54126"/>
    <lineage>
        <taxon>Eukaryota</taxon>
        <taxon>Metazoa</taxon>
        <taxon>Ecdysozoa</taxon>
        <taxon>Nematoda</taxon>
        <taxon>Chromadorea</taxon>
        <taxon>Rhabditida</taxon>
        <taxon>Rhabditina</taxon>
        <taxon>Diplogasteromorpha</taxon>
        <taxon>Diplogasteroidea</taxon>
        <taxon>Neodiplogasteridae</taxon>
        <taxon>Pristionchus</taxon>
    </lineage>
</organism>
<dbReference type="OrthoDB" id="10264062at2759"/>
<dbReference type="Gene3D" id="1.10.8.270">
    <property type="entry name" value="putative rabgap domain of human tbc1 domain family member 14 like domains"/>
    <property type="match status" value="1"/>
</dbReference>
<evidence type="ECO:0000256" key="2">
    <source>
        <dbReference type="ARBA" id="ARBA00034124"/>
    </source>
</evidence>
<dbReference type="Gene3D" id="2.30.29.230">
    <property type="match status" value="1"/>
</dbReference>
<gene>
    <name evidence="4" type="primary">WBGene00092132</name>
</gene>
<sequence>MWQHVSAESTLFRRPQLRKERNASEIERDDKGEKGHDSGISSRTGSHSTSDWCASPSLPRQTRHGSVADVEETTPSTSQIRKAKLIDTLKMEVKILMEYAAGNASVDLNSGYVTSLCIAVQNCVMDGIRKRFLGLIGMKTSLALLHTVVKGFPSAQLVIDKTKEHETKDSCTSSSQVRWIREALHTRQLSTILNYMATSKEMHRLYDDDALLLDRAKSGMPAALLLGPCAISFKRMASDSSSEVLSRVEWTDRMRDHPTNGSTSSSRPPLSVKRQGSSLVSMERQSTSRDYVFSLHANYRSTLLYGKNNVGLEDSSGGDSTKGYLSLHKNFSADLTIRWTPNQLMTSSSQPNSATSKDEGKFQWKQAITIEMNQVIYIHLHQKQEESSSIITFVTCEGGQSPPLHFPSGQHSLVFLTALESGLTPLYRLDPPLSQDQCKEKALPRLRRRTSATNSSSDYVFRIVRLTSSAPPPPPTEDTQSDDFAPSVPPSPSNGFFSLPSSPAMLSSVDDLVNTHVGQACRSMQQQIMARAFFGWLSYVRHLRTVREHLMGLIHNKKITPEEDLPPVDEAFWSECTSKRTPELWDECIRRVYWAGIGSGKEEEDKALRRQIWPYLLGVFEWTENPEPKTTLFTEKYRDDVEEWRVLEAEVRRRDEEAFNAARARKGATPIREMSITSDVFDEDNEEKKDPKDQEWEDLIDKFGANLHRIEKDVERCDRALRFFSNAQNLESLRRVVCTYVRRNVDGDGYVQGMCDIAAPLLVIFQDEALTLECYTVLMDRMKENFPHHAGMDRCLSNLRSLVQVVDPQIFSLLSTSADFTQLYFSYRWFLLDFKRELPYDGVFRVWETIWACGHLQSKSFPLFFSLAMLTNYRDTIISNNMDFADLIKFFNDMTARHDVTRLLISARLHLSSLTSVLQTLD</sequence>
<dbReference type="GO" id="GO:0031267">
    <property type="term" value="F:small GTPase binding"/>
    <property type="evidence" value="ECO:0007669"/>
    <property type="project" value="EnsemblMetazoa"/>
</dbReference>
<accession>A0A8R1Y3M6</accession>
<feature type="compositionally biased region" description="Polar residues" evidence="3">
    <location>
        <begin position="39"/>
        <end position="52"/>
    </location>
</feature>
<name>A0A2A6BQ65_PRIPA</name>
<dbReference type="InterPro" id="IPR000195">
    <property type="entry name" value="Rab-GAP-TBC_dom"/>
</dbReference>
<dbReference type="Pfam" id="PF00566">
    <property type="entry name" value="RabGAP-TBC"/>
    <property type="match status" value="1"/>
</dbReference>
<dbReference type="FunFam" id="2.30.29.230:FF:000006">
    <property type="entry name" value="TBC (Tre-2/Bub2/Cdc16) domain family"/>
    <property type="match status" value="1"/>
</dbReference>
<dbReference type="GO" id="GO:0005769">
    <property type="term" value="C:early endosome"/>
    <property type="evidence" value="ECO:0007669"/>
    <property type="project" value="EnsemblMetazoa"/>
</dbReference>
<dbReference type="GO" id="GO:0005096">
    <property type="term" value="F:GTPase activator activity"/>
    <property type="evidence" value="ECO:0000318"/>
    <property type="project" value="GO_Central"/>
</dbReference>
<dbReference type="PANTHER" id="PTHR22957">
    <property type="entry name" value="TBC1 DOMAIN FAMILY MEMBER GTPASE-ACTIVATING PROTEIN"/>
    <property type="match status" value="1"/>
</dbReference>
<feature type="region of interest" description="Disordered" evidence="3">
    <location>
        <begin position="249"/>
        <end position="283"/>
    </location>
</feature>
<dbReference type="AlphaFoldDB" id="A0A2A6BQ65"/>
<protein>
    <submittedName>
        <fullName evidence="4">Tbc-8</fullName>
    </submittedName>
</protein>
<dbReference type="GO" id="GO:0005797">
    <property type="term" value="C:Golgi medial cisterna"/>
    <property type="evidence" value="ECO:0007669"/>
    <property type="project" value="EnsemblMetazoa"/>
</dbReference>
<dbReference type="InterPro" id="IPR021935">
    <property type="entry name" value="SGSM1/2_RBD"/>
</dbReference>
<feature type="region of interest" description="Disordered" evidence="3">
    <location>
        <begin position="1"/>
        <end position="75"/>
    </location>
</feature>
<dbReference type="InterPro" id="IPR037745">
    <property type="entry name" value="SGSM1/2"/>
</dbReference>
<accession>A0A2A6BQ65</accession>
<proteinExistence type="inferred from homology"/>
<keyword evidence="5" id="KW-1185">Reference proteome</keyword>
<evidence type="ECO:0000313" key="4">
    <source>
        <dbReference type="EnsemblMetazoa" id="PPA02578.1"/>
    </source>
</evidence>
<dbReference type="Gene3D" id="1.20.58.900">
    <property type="match status" value="1"/>
</dbReference>
<dbReference type="InterPro" id="IPR037213">
    <property type="entry name" value="Run_dom_sf"/>
</dbReference>
<dbReference type="Pfam" id="PF02759">
    <property type="entry name" value="RUN"/>
    <property type="match status" value="1"/>
</dbReference>
<keyword evidence="1" id="KW-0343">GTPase activation</keyword>